<reference evidence="1" key="1">
    <citation type="submission" date="2020-02" db="EMBL/GenBank/DDBJ databases">
        <authorList>
            <person name="Meier V. D."/>
        </authorList>
    </citation>
    <scope>NUCLEOTIDE SEQUENCE</scope>
    <source>
        <strain evidence="1">AVDCRST_MAG10</strain>
    </source>
</reference>
<name>A0A6J4GZR5_9ACTN</name>
<dbReference type="InterPro" id="IPR036265">
    <property type="entry name" value="HIT-like_sf"/>
</dbReference>
<evidence type="ECO:0000313" key="1">
    <source>
        <dbReference type="EMBL" id="CAA9209068.1"/>
    </source>
</evidence>
<dbReference type="EMBL" id="CADCTB010000001">
    <property type="protein sequence ID" value="CAA9209068.1"/>
    <property type="molecule type" value="Genomic_DNA"/>
</dbReference>
<accession>A0A6J4GZR5</accession>
<organism evidence="1">
    <name type="scientific">uncultured Acidimicrobiales bacterium</name>
    <dbReference type="NCBI Taxonomy" id="310071"/>
    <lineage>
        <taxon>Bacteria</taxon>
        <taxon>Bacillati</taxon>
        <taxon>Actinomycetota</taxon>
        <taxon>Acidimicrobiia</taxon>
        <taxon>Acidimicrobiales</taxon>
        <taxon>environmental samples</taxon>
    </lineage>
</organism>
<proteinExistence type="predicted"/>
<dbReference type="SUPFAM" id="SSF54197">
    <property type="entry name" value="HIT-like"/>
    <property type="match status" value="1"/>
</dbReference>
<gene>
    <name evidence="1" type="ORF">AVDCRST_MAG10-6</name>
</gene>
<evidence type="ECO:0008006" key="2">
    <source>
        <dbReference type="Google" id="ProtNLM"/>
    </source>
</evidence>
<sequence>MSGDELDEADEMELSGAAFVERPAGPRLDAVDMIRRAREAYGPDGRPALPPQVNWPIFPFETDGLRVRPVEDPVLPEPPRHGESVEDCSTCKAPDDAYVWTDERWRVSMPSEPASIPLLTLHTRDHLDFHELTDELGAELGVLLVRGQRALSSIPGVGRVHVYKWGDGGAHLHVILAARPHGMRQLWGMFLSVWMSILPPLPVDEWAAIRDHVGLQLSGGGS</sequence>
<dbReference type="AlphaFoldDB" id="A0A6J4GZR5"/>
<protein>
    <recommendedName>
        <fullName evidence="2">HIT domain-containing protein</fullName>
    </recommendedName>
</protein>
<dbReference type="Gene3D" id="3.30.428.10">
    <property type="entry name" value="HIT-like"/>
    <property type="match status" value="1"/>
</dbReference>